<gene>
    <name evidence="1" type="ORF">GH984_00300</name>
</gene>
<dbReference type="Pfam" id="PF01161">
    <property type="entry name" value="PBP"/>
    <property type="match status" value="1"/>
</dbReference>
<sequence length="133" mass="14435">MPWSVSAANENRLPTLNIHDTPEATVSLTLVLEDLSSPLGIVTHWLAWNLPPQITHIDALHFPKEAIVGISTFGKIGYMGPIPPEGTHTYRFIVHALDCELSLPSGAPRSAFDAAVAGHIIDRAELRGILQRA</sequence>
<dbReference type="InterPro" id="IPR036610">
    <property type="entry name" value="PEBP-like_sf"/>
</dbReference>
<protein>
    <submittedName>
        <fullName evidence="1">YbhB/YbcL family Raf kinase inhibitor-like protein</fullName>
    </submittedName>
</protein>
<name>A0A6N7QP35_9GAMM</name>
<dbReference type="Gene3D" id="3.90.280.10">
    <property type="entry name" value="PEBP-like"/>
    <property type="match status" value="1"/>
</dbReference>
<dbReference type="EMBL" id="WJPP01000001">
    <property type="protein sequence ID" value="MRH77153.1"/>
    <property type="molecule type" value="Genomic_DNA"/>
</dbReference>
<keyword evidence="2" id="KW-1185">Reference proteome</keyword>
<accession>A0A6N7QP35</accession>
<dbReference type="Proteomes" id="UP000433788">
    <property type="component" value="Unassembled WGS sequence"/>
</dbReference>
<dbReference type="AlphaFoldDB" id="A0A6N7QP35"/>
<dbReference type="InterPro" id="IPR005247">
    <property type="entry name" value="YbhB_YbcL/LppC-like"/>
</dbReference>
<dbReference type="SUPFAM" id="SSF49777">
    <property type="entry name" value="PEBP-like"/>
    <property type="match status" value="1"/>
</dbReference>
<dbReference type="InterPro" id="IPR008914">
    <property type="entry name" value="PEBP"/>
</dbReference>
<dbReference type="CDD" id="cd00865">
    <property type="entry name" value="PEBP_bact_arch"/>
    <property type="match status" value="1"/>
</dbReference>
<evidence type="ECO:0000313" key="1">
    <source>
        <dbReference type="EMBL" id="MRH77153.1"/>
    </source>
</evidence>
<proteinExistence type="predicted"/>
<organism evidence="1 2">
    <name type="scientific">Spiribacter salilacus</name>
    <dbReference type="NCBI Taxonomy" id="2664894"/>
    <lineage>
        <taxon>Bacteria</taxon>
        <taxon>Pseudomonadati</taxon>
        <taxon>Pseudomonadota</taxon>
        <taxon>Gammaproteobacteria</taxon>
        <taxon>Chromatiales</taxon>
        <taxon>Ectothiorhodospiraceae</taxon>
        <taxon>Spiribacter</taxon>
    </lineage>
</organism>
<evidence type="ECO:0000313" key="2">
    <source>
        <dbReference type="Proteomes" id="UP000433788"/>
    </source>
</evidence>
<dbReference type="PANTHER" id="PTHR30289:SF1">
    <property type="entry name" value="PEBP (PHOSPHATIDYLETHANOLAMINE-BINDING PROTEIN) FAMILY PROTEIN"/>
    <property type="match status" value="1"/>
</dbReference>
<reference evidence="1 2" key="1">
    <citation type="submission" date="2019-11" db="EMBL/GenBank/DDBJ databases">
        <authorList>
            <person name="Zhang X.Y."/>
        </authorList>
    </citation>
    <scope>NUCLEOTIDE SEQUENCE [LARGE SCALE GENOMIC DNA]</scope>
    <source>
        <strain evidence="1 2">C176</strain>
    </source>
</reference>
<dbReference type="NCBIfam" id="TIGR00481">
    <property type="entry name" value="YbhB/YbcL family Raf kinase inhibitor-like protein"/>
    <property type="match status" value="1"/>
</dbReference>
<comment type="caution">
    <text evidence="1">The sequence shown here is derived from an EMBL/GenBank/DDBJ whole genome shotgun (WGS) entry which is preliminary data.</text>
</comment>
<dbReference type="PANTHER" id="PTHR30289">
    <property type="entry name" value="UNCHARACTERIZED PROTEIN YBCL-RELATED"/>
    <property type="match status" value="1"/>
</dbReference>